<dbReference type="InterPro" id="IPR050287">
    <property type="entry name" value="MTA/SAH_deaminase"/>
</dbReference>
<protein>
    <submittedName>
        <fullName evidence="3">Unannotated protein</fullName>
    </submittedName>
</protein>
<proteinExistence type="predicted"/>
<accession>A0A6J6LY88</accession>
<dbReference type="GO" id="GO:0016810">
    <property type="term" value="F:hydrolase activity, acting on carbon-nitrogen (but not peptide) bonds"/>
    <property type="evidence" value="ECO:0007669"/>
    <property type="project" value="InterPro"/>
</dbReference>
<feature type="domain" description="Amidohydrolase-related" evidence="2">
    <location>
        <begin position="5"/>
        <end position="261"/>
    </location>
</feature>
<dbReference type="InterPro" id="IPR032466">
    <property type="entry name" value="Metal_Hydrolase"/>
</dbReference>
<evidence type="ECO:0000256" key="1">
    <source>
        <dbReference type="ARBA" id="ARBA00022801"/>
    </source>
</evidence>
<dbReference type="InterPro" id="IPR011059">
    <property type="entry name" value="Metal-dep_hydrolase_composite"/>
</dbReference>
<reference evidence="3" key="1">
    <citation type="submission" date="2020-05" db="EMBL/GenBank/DDBJ databases">
        <authorList>
            <person name="Chiriac C."/>
            <person name="Salcher M."/>
            <person name="Ghai R."/>
            <person name="Kavagutti S V."/>
        </authorList>
    </citation>
    <scope>NUCLEOTIDE SEQUENCE</scope>
</reference>
<dbReference type="PANTHER" id="PTHR43794:SF11">
    <property type="entry name" value="AMIDOHYDROLASE-RELATED DOMAIN-CONTAINING PROTEIN"/>
    <property type="match status" value="1"/>
</dbReference>
<evidence type="ECO:0000259" key="2">
    <source>
        <dbReference type="Pfam" id="PF01979"/>
    </source>
</evidence>
<organism evidence="3">
    <name type="scientific">freshwater metagenome</name>
    <dbReference type="NCBI Taxonomy" id="449393"/>
    <lineage>
        <taxon>unclassified sequences</taxon>
        <taxon>metagenomes</taxon>
        <taxon>ecological metagenomes</taxon>
    </lineage>
</organism>
<sequence length="356" mass="39004">MANQTAGLVCAHHHLYSTLARGMPATAKTPVNFLEILQQVWWRLDAALDDEMIYWSAMLGATEALMNGTTCIIDHHESPNCIEGSLSTIARACKTVGVRVNACYGVTDRWDDGGNLHSKISPISKMTQAAKRGLSECDRFLTEGGRGMVGAHAAFTCSDETLVAASDLAAKHKTGVHIHVAEGLDDSHAGARLENLSKDNWLLIHAVHLDRKLSGYIVHNPRSNMNNSVGYAKPSTLENKVLIGTDGIGADMLEEARLAYARLREFEITETPTTVWSWIENSYELFPEAKNDRVTFDYDHADSPWHVAFTTGVGVTDVEIDGVKVLKSGQPTQVDINEVRAKAAEQATRLHERLAS</sequence>
<dbReference type="InterPro" id="IPR006680">
    <property type="entry name" value="Amidohydro-rel"/>
</dbReference>
<evidence type="ECO:0000313" key="3">
    <source>
        <dbReference type="EMBL" id="CAB4666632.1"/>
    </source>
</evidence>
<dbReference type="Gene3D" id="3.20.20.140">
    <property type="entry name" value="Metal-dependent hydrolases"/>
    <property type="match status" value="1"/>
</dbReference>
<dbReference type="SUPFAM" id="SSF51556">
    <property type="entry name" value="Metallo-dependent hydrolases"/>
    <property type="match status" value="1"/>
</dbReference>
<keyword evidence="1" id="KW-0378">Hydrolase</keyword>
<dbReference type="EMBL" id="CAEZWU010000068">
    <property type="protein sequence ID" value="CAB4666632.1"/>
    <property type="molecule type" value="Genomic_DNA"/>
</dbReference>
<gene>
    <name evidence="3" type="ORF">UFOPK2292_00588</name>
</gene>
<dbReference type="AlphaFoldDB" id="A0A6J6LY88"/>
<dbReference type="PANTHER" id="PTHR43794">
    <property type="entry name" value="AMINOHYDROLASE SSNA-RELATED"/>
    <property type="match status" value="1"/>
</dbReference>
<dbReference type="SUPFAM" id="SSF51338">
    <property type="entry name" value="Composite domain of metallo-dependent hydrolases"/>
    <property type="match status" value="1"/>
</dbReference>
<name>A0A6J6LY88_9ZZZZ</name>
<dbReference type="Pfam" id="PF01979">
    <property type="entry name" value="Amidohydro_1"/>
    <property type="match status" value="1"/>
</dbReference>